<evidence type="ECO:0000256" key="2">
    <source>
        <dbReference type="ARBA" id="ARBA00008335"/>
    </source>
</evidence>
<dbReference type="SUPFAM" id="SSF103473">
    <property type="entry name" value="MFS general substrate transporter"/>
    <property type="match status" value="1"/>
</dbReference>
<dbReference type="Gene3D" id="1.20.1250.20">
    <property type="entry name" value="MFS general substrate transporter like domains"/>
    <property type="match status" value="2"/>
</dbReference>
<feature type="transmembrane region" description="Helical" evidence="10">
    <location>
        <begin position="102"/>
        <end position="122"/>
    </location>
</feature>
<evidence type="ECO:0000313" key="12">
    <source>
        <dbReference type="Proteomes" id="UP001316803"/>
    </source>
</evidence>
<evidence type="ECO:0000256" key="6">
    <source>
        <dbReference type="ARBA" id="ARBA00022989"/>
    </source>
</evidence>
<evidence type="ECO:0000256" key="1">
    <source>
        <dbReference type="ARBA" id="ARBA00004128"/>
    </source>
</evidence>
<comment type="caution">
    <text evidence="11">The sequence shown here is derived from an EMBL/GenBank/DDBJ whole genome shotgun (WGS) entry which is preliminary data.</text>
</comment>
<comment type="similarity">
    <text evidence="2">Belongs to the major facilitator superfamily.</text>
</comment>
<reference evidence="11 12" key="1">
    <citation type="submission" date="2022-12" db="EMBL/GenBank/DDBJ databases">
        <title>Genomic features and morphological characterization of a novel Knufia sp. strain isolated from spacecraft assembly facility.</title>
        <authorList>
            <person name="Teixeira M."/>
            <person name="Chander A.M."/>
            <person name="Stajich J.E."/>
            <person name="Venkateswaran K."/>
        </authorList>
    </citation>
    <scope>NUCLEOTIDE SEQUENCE [LARGE SCALE GENOMIC DNA]</scope>
    <source>
        <strain evidence="11 12">FJI-L2-BK-P2</strain>
    </source>
</reference>
<keyword evidence="4" id="KW-0926">Vacuole</keyword>
<evidence type="ECO:0000256" key="4">
    <source>
        <dbReference type="ARBA" id="ARBA00022554"/>
    </source>
</evidence>
<feature type="transmembrane region" description="Helical" evidence="10">
    <location>
        <begin position="173"/>
        <end position="195"/>
    </location>
</feature>
<evidence type="ECO:0000313" key="11">
    <source>
        <dbReference type="EMBL" id="KAK5955630.1"/>
    </source>
</evidence>
<feature type="transmembrane region" description="Helical" evidence="10">
    <location>
        <begin position="207"/>
        <end position="225"/>
    </location>
</feature>
<evidence type="ECO:0000256" key="5">
    <source>
        <dbReference type="ARBA" id="ARBA00022692"/>
    </source>
</evidence>
<evidence type="ECO:0000256" key="10">
    <source>
        <dbReference type="SAM" id="Phobius"/>
    </source>
</evidence>
<feature type="transmembrane region" description="Helical" evidence="10">
    <location>
        <begin position="535"/>
        <end position="558"/>
    </location>
</feature>
<evidence type="ECO:0000256" key="9">
    <source>
        <dbReference type="SAM" id="MobiDB-lite"/>
    </source>
</evidence>
<dbReference type="EMBL" id="JAKLMC020000006">
    <property type="protein sequence ID" value="KAK5955630.1"/>
    <property type="molecule type" value="Genomic_DNA"/>
</dbReference>
<feature type="region of interest" description="Disordered" evidence="9">
    <location>
        <begin position="299"/>
        <end position="338"/>
    </location>
</feature>
<dbReference type="InterPro" id="IPR011701">
    <property type="entry name" value="MFS"/>
</dbReference>
<organism evidence="11 12">
    <name type="scientific">Knufia fluminis</name>
    <dbReference type="NCBI Taxonomy" id="191047"/>
    <lineage>
        <taxon>Eukaryota</taxon>
        <taxon>Fungi</taxon>
        <taxon>Dikarya</taxon>
        <taxon>Ascomycota</taxon>
        <taxon>Pezizomycotina</taxon>
        <taxon>Eurotiomycetes</taxon>
        <taxon>Chaetothyriomycetidae</taxon>
        <taxon>Chaetothyriales</taxon>
        <taxon>Trichomeriaceae</taxon>
        <taxon>Knufia</taxon>
    </lineage>
</organism>
<dbReference type="PANTHER" id="PTHR21576">
    <property type="entry name" value="UNCHARACTERIZED NODULIN-LIKE PROTEIN"/>
    <property type="match status" value="1"/>
</dbReference>
<keyword evidence="5 10" id="KW-0812">Transmembrane</keyword>
<feature type="transmembrane region" description="Helical" evidence="10">
    <location>
        <begin position="470"/>
        <end position="493"/>
    </location>
</feature>
<keyword evidence="7 10" id="KW-0472">Membrane</keyword>
<keyword evidence="3" id="KW-0813">Transport</keyword>
<dbReference type="PANTHER" id="PTHR21576:SF45">
    <property type="entry name" value="TRANSPORTER MCH1-RELATED"/>
    <property type="match status" value="1"/>
</dbReference>
<dbReference type="InterPro" id="IPR036259">
    <property type="entry name" value="MFS_trans_sf"/>
</dbReference>
<keyword evidence="12" id="KW-1185">Reference proteome</keyword>
<feature type="transmembrane region" description="Helical" evidence="10">
    <location>
        <begin position="499"/>
        <end position="528"/>
    </location>
</feature>
<evidence type="ECO:0000256" key="7">
    <source>
        <dbReference type="ARBA" id="ARBA00023136"/>
    </source>
</evidence>
<dbReference type="Proteomes" id="UP001316803">
    <property type="component" value="Unassembled WGS sequence"/>
</dbReference>
<comment type="subcellular location">
    <subcellularLocation>
        <location evidence="1">Vacuole membrane</location>
        <topology evidence="1">Multi-pass membrane protein</topology>
    </subcellularLocation>
</comment>
<evidence type="ECO:0000256" key="8">
    <source>
        <dbReference type="ARBA" id="ARBA00039330"/>
    </source>
</evidence>
<dbReference type="AlphaFoldDB" id="A0AAN8EK06"/>
<gene>
    <name evidence="11" type="primary">MCH1</name>
    <name evidence="11" type="ORF">OHC33_003271</name>
</gene>
<proteinExistence type="inferred from homology"/>
<keyword evidence="6 10" id="KW-1133">Transmembrane helix</keyword>
<dbReference type="Pfam" id="PF07690">
    <property type="entry name" value="MFS_1"/>
    <property type="match status" value="1"/>
</dbReference>
<evidence type="ECO:0000256" key="3">
    <source>
        <dbReference type="ARBA" id="ARBA00022448"/>
    </source>
</evidence>
<dbReference type="GO" id="GO:0022857">
    <property type="term" value="F:transmembrane transporter activity"/>
    <property type="evidence" value="ECO:0007669"/>
    <property type="project" value="InterPro"/>
</dbReference>
<sequence>MASVSPPNGAQAHIDTREFDANRSLRSHLSQNHDRSLLDDDADFMGEVARGIVDRDRRRMRRQVTKIASFVVAVLSCLCAGSITGFSLYGPRFLTDLHYTQYRVNAVSITAELAMYLPVPLFGYLCDRYSPPPLSLLAACLFGAGYILAAYTYRAGPPPDGPKGGDGYPFGIMILAFVGIGSGTSCMYLASVATCAKNFATAKYRGFMLAVPIAAFGLSGMWQSQVGAHLLYTRLPDGRKGSVDVFKYFLFLAGTLIGAGVLGALALRIVDEDELIDHGVEQMERSGLLEHSDFFRPQPSRQQSTYGTMGANHEHHQGLDSEEASPNEEHASDTETEDIENLTQSMLLSKQLTEPELASQRKTWLLNHATHSFLTDRTMYLLAAGFLLLAGPGEAYINNVGTIIPTLTPAHYYSHDPTLDPPAGLPETHVSIIALTSTIARLFTGTLSDLFAPPSNPDAPPTTSFHFSRLVLLLPSAALLLLSFLLLAIPQLVPQNPSWFLLSSALLGLGYGASFSLVPIIISVVWGAENFATNWGVVAMMPAGGAAIWSVVYSAFYSRGADRDDSGGEGECRGYACYGYWAVGCVFSVGVAIVLWSFAWRTWRARRVMV</sequence>
<accession>A0AAN8EK06</accession>
<feature type="transmembrane region" description="Helical" evidence="10">
    <location>
        <begin position="578"/>
        <end position="599"/>
    </location>
</feature>
<dbReference type="GO" id="GO:0000329">
    <property type="term" value="C:fungal-type vacuole membrane"/>
    <property type="evidence" value="ECO:0007669"/>
    <property type="project" value="TreeGrafter"/>
</dbReference>
<protein>
    <recommendedName>
        <fullName evidence="8">Probable transporter MCH1</fullName>
    </recommendedName>
</protein>
<feature type="transmembrane region" description="Helical" evidence="10">
    <location>
        <begin position="245"/>
        <end position="267"/>
    </location>
</feature>
<feature type="transmembrane region" description="Helical" evidence="10">
    <location>
        <begin position="134"/>
        <end position="153"/>
    </location>
</feature>
<name>A0AAN8EK06_9EURO</name>
<feature type="transmembrane region" description="Helical" evidence="10">
    <location>
        <begin position="67"/>
        <end position="90"/>
    </location>
</feature>